<proteinExistence type="predicted"/>
<reference evidence="1" key="1">
    <citation type="submission" date="2022-08" db="EMBL/GenBank/DDBJ databases">
        <title>Genome Sequence of Lecanicillium fungicola.</title>
        <authorList>
            <person name="Buettner E."/>
        </authorList>
    </citation>
    <scope>NUCLEOTIDE SEQUENCE</scope>
    <source>
        <strain evidence="1">Babe33</strain>
    </source>
</reference>
<comment type="caution">
    <text evidence="1">The sequence shown here is derived from an EMBL/GenBank/DDBJ whole genome shotgun (WGS) entry which is preliminary data.</text>
</comment>
<sequence>MSKLLEDRLTFMVRNVAIPQAINKYIINKPIFGSYVATAVVWLGIFFACRIFYYIVLYPVYFSPFRHLPTPKERSWIWGNFPPHFVEPMGMTIRRINESIENEGLIRVYGFLSQEYLLVTSPKLLGEVLVKKAYEFTKTSQLKYNAARIIGEGIACSEGDKHKVATPLCPYFTCSPAFILTKTCQLQRKCFLPAFSSWHIKELYPAFWMKGAELVQCLDDTSQTGNAIQMKGWFSKVSLDIIGVTGMDHDFQSLQDVDSPFIQSYEKLFGPKPKKLRYFAEIGNFNDRA</sequence>
<dbReference type="EMBL" id="JANJQO010001230">
    <property type="protein sequence ID" value="KAJ2972008.1"/>
    <property type="molecule type" value="Genomic_DNA"/>
</dbReference>
<protein>
    <submittedName>
        <fullName evidence="1">Uncharacterized protein</fullName>
    </submittedName>
</protein>
<accession>A0ACC1MZP0</accession>
<name>A0ACC1MZP0_9HYPO</name>
<gene>
    <name evidence="1" type="ORF">NQ176_g7403</name>
</gene>
<evidence type="ECO:0000313" key="1">
    <source>
        <dbReference type="EMBL" id="KAJ2972008.1"/>
    </source>
</evidence>
<evidence type="ECO:0000313" key="2">
    <source>
        <dbReference type="Proteomes" id="UP001143910"/>
    </source>
</evidence>
<dbReference type="Proteomes" id="UP001143910">
    <property type="component" value="Unassembled WGS sequence"/>
</dbReference>
<organism evidence="1 2">
    <name type="scientific">Zarea fungicola</name>
    <dbReference type="NCBI Taxonomy" id="93591"/>
    <lineage>
        <taxon>Eukaryota</taxon>
        <taxon>Fungi</taxon>
        <taxon>Dikarya</taxon>
        <taxon>Ascomycota</taxon>
        <taxon>Pezizomycotina</taxon>
        <taxon>Sordariomycetes</taxon>
        <taxon>Hypocreomycetidae</taxon>
        <taxon>Hypocreales</taxon>
        <taxon>Cordycipitaceae</taxon>
        <taxon>Zarea</taxon>
    </lineage>
</organism>
<keyword evidence="2" id="KW-1185">Reference proteome</keyword>